<reference evidence="2 3" key="1">
    <citation type="submission" date="2024-05" db="EMBL/GenBank/DDBJ databases">
        <title>Genome sequencing and assembly of Indian major carp, Cirrhinus mrigala (Hamilton, 1822).</title>
        <authorList>
            <person name="Mohindra V."/>
            <person name="Chowdhury L.M."/>
            <person name="Lal K."/>
            <person name="Jena J.K."/>
        </authorList>
    </citation>
    <scope>NUCLEOTIDE SEQUENCE [LARGE SCALE GENOMIC DNA]</scope>
    <source>
        <strain evidence="2">CM1030</strain>
        <tissue evidence="2">Blood</tissue>
    </source>
</reference>
<dbReference type="AlphaFoldDB" id="A0ABD0R5D4"/>
<feature type="non-terminal residue" evidence="2">
    <location>
        <position position="73"/>
    </location>
</feature>
<keyword evidence="3" id="KW-1185">Reference proteome</keyword>
<dbReference type="EMBL" id="JAMKFB020000005">
    <property type="protein sequence ID" value="KAL0193721.1"/>
    <property type="molecule type" value="Genomic_DNA"/>
</dbReference>
<evidence type="ECO:0000313" key="3">
    <source>
        <dbReference type="Proteomes" id="UP001529510"/>
    </source>
</evidence>
<dbReference type="Proteomes" id="UP001529510">
    <property type="component" value="Unassembled WGS sequence"/>
</dbReference>
<sequence length="73" mass="7610">FLGPLPDWLHAANQELAYPGGVSGGVPSDPESEGGASPDHALRRNTVPACRAERTLSCPSPIRNKSANLSQST</sequence>
<feature type="region of interest" description="Disordered" evidence="1">
    <location>
        <begin position="19"/>
        <end position="44"/>
    </location>
</feature>
<evidence type="ECO:0000256" key="1">
    <source>
        <dbReference type="SAM" id="MobiDB-lite"/>
    </source>
</evidence>
<organism evidence="2 3">
    <name type="scientific">Cirrhinus mrigala</name>
    <name type="common">Mrigala</name>
    <dbReference type="NCBI Taxonomy" id="683832"/>
    <lineage>
        <taxon>Eukaryota</taxon>
        <taxon>Metazoa</taxon>
        <taxon>Chordata</taxon>
        <taxon>Craniata</taxon>
        <taxon>Vertebrata</taxon>
        <taxon>Euteleostomi</taxon>
        <taxon>Actinopterygii</taxon>
        <taxon>Neopterygii</taxon>
        <taxon>Teleostei</taxon>
        <taxon>Ostariophysi</taxon>
        <taxon>Cypriniformes</taxon>
        <taxon>Cyprinidae</taxon>
        <taxon>Labeoninae</taxon>
        <taxon>Labeonini</taxon>
        <taxon>Cirrhinus</taxon>
    </lineage>
</organism>
<protein>
    <submittedName>
        <fullName evidence="2">Uncharacterized protein</fullName>
    </submittedName>
</protein>
<comment type="caution">
    <text evidence="2">The sequence shown here is derived from an EMBL/GenBank/DDBJ whole genome shotgun (WGS) entry which is preliminary data.</text>
</comment>
<name>A0ABD0R5D4_CIRMR</name>
<evidence type="ECO:0000313" key="2">
    <source>
        <dbReference type="EMBL" id="KAL0193721.1"/>
    </source>
</evidence>
<feature type="non-terminal residue" evidence="2">
    <location>
        <position position="1"/>
    </location>
</feature>
<accession>A0ABD0R5D4</accession>
<gene>
    <name evidence="2" type="ORF">M9458_012017</name>
</gene>
<proteinExistence type="predicted"/>